<organism evidence="3 4">
    <name type="scientific">Actinomyces oris</name>
    <dbReference type="NCBI Taxonomy" id="544580"/>
    <lineage>
        <taxon>Bacteria</taxon>
        <taxon>Bacillati</taxon>
        <taxon>Actinomycetota</taxon>
        <taxon>Actinomycetes</taxon>
        <taxon>Actinomycetales</taxon>
        <taxon>Actinomycetaceae</taxon>
        <taxon>Actinomyces</taxon>
    </lineage>
</organism>
<dbReference type="Pfam" id="PF01575">
    <property type="entry name" value="MaoC_dehydratas"/>
    <property type="match status" value="1"/>
</dbReference>
<evidence type="ECO:0000259" key="2">
    <source>
        <dbReference type="Pfam" id="PF01575"/>
    </source>
</evidence>
<proteinExistence type="inferred from homology"/>
<protein>
    <recommendedName>
        <fullName evidence="2">MaoC-like domain-containing protein</fullName>
    </recommendedName>
</protein>
<feature type="domain" description="MaoC-like" evidence="2">
    <location>
        <begin position="168"/>
        <end position="225"/>
    </location>
</feature>
<name>A0A1Q8V9P0_9ACTO</name>
<dbReference type="OrthoDB" id="3260977at2"/>
<gene>
    <name evidence="3" type="ORF">BKH29_05690</name>
</gene>
<dbReference type="AlphaFoldDB" id="A0A1Q8V9P0"/>
<comment type="similarity">
    <text evidence="1">Belongs to the enoyl-CoA hydratase/isomerase family.</text>
</comment>
<dbReference type="SUPFAM" id="SSF54637">
    <property type="entry name" value="Thioesterase/thiol ester dehydrase-isomerase"/>
    <property type="match status" value="1"/>
</dbReference>
<evidence type="ECO:0000313" key="3">
    <source>
        <dbReference type="EMBL" id="OLO44800.1"/>
    </source>
</evidence>
<dbReference type="Gene3D" id="3.10.129.10">
    <property type="entry name" value="Hotdog Thioesterase"/>
    <property type="match status" value="1"/>
</dbReference>
<comment type="caution">
    <text evidence="3">The sequence shown here is derived from an EMBL/GenBank/DDBJ whole genome shotgun (WGS) entry which is preliminary data.</text>
</comment>
<evidence type="ECO:0000313" key="4">
    <source>
        <dbReference type="Proteomes" id="UP000186857"/>
    </source>
</evidence>
<dbReference type="InterPro" id="IPR029069">
    <property type="entry name" value="HotDog_dom_sf"/>
</dbReference>
<dbReference type="InterPro" id="IPR002539">
    <property type="entry name" value="MaoC-like_dom"/>
</dbReference>
<dbReference type="EMBL" id="MSKJ01000011">
    <property type="protein sequence ID" value="OLO44800.1"/>
    <property type="molecule type" value="Genomic_DNA"/>
</dbReference>
<reference evidence="3 4" key="1">
    <citation type="submission" date="2016-12" db="EMBL/GenBank/DDBJ databases">
        <title>Genomic Comparison of strains in the 'Actinomyces naeslundii' Group.</title>
        <authorList>
            <person name="Mughal S.R."/>
            <person name="Do T."/>
            <person name="Gilbert S.C."/>
            <person name="Witherden E.A."/>
            <person name="Didelot X."/>
            <person name="Beighton D."/>
        </authorList>
    </citation>
    <scope>NUCLEOTIDE SEQUENCE [LARGE SCALE GENOMIC DNA]</scope>
    <source>
        <strain evidence="3 4">CCUG 33920</strain>
    </source>
</reference>
<evidence type="ECO:0000256" key="1">
    <source>
        <dbReference type="ARBA" id="ARBA00005254"/>
    </source>
</evidence>
<accession>A0A1Q8V9P0</accession>
<sequence>MPSIGEVNVISPGEDIVERLAAVLSGVLATGSSVSSSRETHRQALRGATAILPAVQAMHQIQEWVRDCRGDVAWEGLVHRRCRMSPSPAGAEAIAESAAPDGATIRQVERAGWELVQATVKVLVMGRRWCVTHELARRTRPSQQGAVDHGKLTAPGAGFDTPPDSGFYRLTDADIASWADVSGDRNPIHLLPGRAAEAGLSAGSNEVVAHGLLLGAISLALVQSSSLRQTSLVFIGSADVPASECSAGEPWVTLTVDLSNGDIVQGMRPILRRR</sequence>
<dbReference type="Proteomes" id="UP000186857">
    <property type="component" value="Unassembled WGS sequence"/>
</dbReference>